<dbReference type="PANTHER" id="PTHR46082">
    <property type="entry name" value="ATP/GTP-BINDING PROTEIN-RELATED"/>
    <property type="match status" value="1"/>
</dbReference>
<dbReference type="PANTHER" id="PTHR46082:SF6">
    <property type="entry name" value="AAA+ ATPASE DOMAIN-CONTAINING PROTEIN-RELATED"/>
    <property type="match status" value="1"/>
</dbReference>
<dbReference type="InterPro" id="IPR053137">
    <property type="entry name" value="NLR-like"/>
</dbReference>
<reference evidence="1 2" key="1">
    <citation type="submission" date="2016-10" db="EMBL/GenBank/DDBJ databases">
        <authorList>
            <person name="de Groot N.N."/>
        </authorList>
    </citation>
    <scope>NUCLEOTIDE SEQUENCE [LARGE SCALE GENOMIC DNA]</scope>
    <source>
        <strain evidence="1 2">DSM 43067</strain>
    </source>
</reference>
<dbReference type="Pfam" id="PF13374">
    <property type="entry name" value="TPR_10"/>
    <property type="match status" value="2"/>
</dbReference>
<dbReference type="Gene3D" id="1.25.40.10">
    <property type="entry name" value="Tetratricopeptide repeat domain"/>
    <property type="match status" value="2"/>
</dbReference>
<dbReference type="eggNOG" id="COG0457">
    <property type="taxonomic scope" value="Bacteria"/>
</dbReference>
<dbReference type="Proteomes" id="UP000183413">
    <property type="component" value="Unassembled WGS sequence"/>
</dbReference>
<keyword evidence="2" id="KW-1185">Reference proteome</keyword>
<dbReference type="InterPro" id="IPR027417">
    <property type="entry name" value="P-loop_NTPase"/>
</dbReference>
<name>A0A1I5RNS6_9ACTN</name>
<protein>
    <submittedName>
        <fullName evidence="1">Tetratricopeptide repeat-containing protein</fullName>
    </submittedName>
</protein>
<dbReference type="InterPro" id="IPR011990">
    <property type="entry name" value="TPR-like_helical_dom_sf"/>
</dbReference>
<dbReference type="Pfam" id="PF13424">
    <property type="entry name" value="TPR_12"/>
    <property type="match status" value="2"/>
</dbReference>
<dbReference type="GO" id="GO:0043531">
    <property type="term" value="F:ADP binding"/>
    <property type="evidence" value="ECO:0007669"/>
    <property type="project" value="InterPro"/>
</dbReference>
<dbReference type="InterPro" id="IPR019734">
    <property type="entry name" value="TPR_rpt"/>
</dbReference>
<sequence length="906" mass="99472">MALAGAGGVAVVQMMVSDGWESAKGRLARLLGRGTPAEVTAMEDRLESARTQLASLPENELEQAMRVQAAVWQEQLADLLEAAPEVEEELRGLVGRVDARQGTTGVRQQAVLLSGIQINRFSAPPALDEAIGTIAVPAGRRYEDAPLRGRDELIAELVEALSRPGSAERVHLLHGLGGAGKSSVALEVACRVQEKGAGVWWIPASDAGRVTMGMLNLARRLRLSDAEIAHRDVADLIWERLADRDTPWLLVFDNADDPAVLTIDDAPLPDGTGWLRPVATAAGMAIVTSRHGRVPDWGGWCRAHDVGMLTPVEGAQVLLDGTGSKAGSRADAESLSRRLGGLPLALRLAGSYLAQSQQMPRIFADPERARTFAEYRSALDVDPPEAGFPSQQVQVSDREARQMLGRTWELSLELLERRGTGPVRALLNLLSCFADAPIPYEMLLLPRLLAESEIFPSSTTGGEIWQSLVALSDTGLLDLDSPSHEEDIPVLRLHPLVRDVSRPREQEDRYLTTAAKVLVGATHGEQSGLPEDPAKWEVWQFLVPHARQVLDAVSALPRLGRQARLDSAKAAYMSGRHLASTGAYAQARAVYAEVFAIRSRLLGLDHEDTLSAHYGIARMAAGQGRYGEAETAFREILASRERILGPGHPDTLNARYGVARMAAAQGRYHEAEQVYRDILADGDRTMGPGHPETLRAQYGIARMAGEQGRFSEAEAIYRELLGTQETNSSAPFSDHPEHLESKTVYREVLAVEERVLGPDQPDTLTIRYAIARTAAAQGRHDEAERAYREVLLVEEETLGPDHPDTLTTRHWVARMVLAQGRHEDAERLFRQVLATREEVLGVDHPNTLMTRYWVARTLETQGRRREAEALLRSVLRGRRRVLGADHPHIDQTLQALEKLNGDERRT</sequence>
<dbReference type="InParanoid" id="A0A1I5RNS6"/>
<accession>A0A1I5RNS6</accession>
<gene>
    <name evidence="1" type="ORF">SAMN04489713_115192</name>
</gene>
<organism evidence="1 2">
    <name type="scientific">Actinomadura madurae</name>
    <dbReference type="NCBI Taxonomy" id="1993"/>
    <lineage>
        <taxon>Bacteria</taxon>
        <taxon>Bacillati</taxon>
        <taxon>Actinomycetota</taxon>
        <taxon>Actinomycetes</taxon>
        <taxon>Streptosporangiales</taxon>
        <taxon>Thermomonosporaceae</taxon>
        <taxon>Actinomadura</taxon>
    </lineage>
</organism>
<evidence type="ECO:0000313" key="2">
    <source>
        <dbReference type="Proteomes" id="UP000183413"/>
    </source>
</evidence>
<dbReference type="RefSeq" id="WP_143118729.1">
    <property type="nucleotide sequence ID" value="NZ_FOVH01000015.1"/>
</dbReference>
<dbReference type="SUPFAM" id="SSF48452">
    <property type="entry name" value="TPR-like"/>
    <property type="match status" value="2"/>
</dbReference>
<dbReference type="STRING" id="1993.SAMN04489713_115192"/>
<dbReference type="SUPFAM" id="SSF52540">
    <property type="entry name" value="P-loop containing nucleoside triphosphate hydrolases"/>
    <property type="match status" value="1"/>
</dbReference>
<dbReference type="EMBL" id="FOVH01000015">
    <property type="protein sequence ID" value="SFP60198.1"/>
    <property type="molecule type" value="Genomic_DNA"/>
</dbReference>
<dbReference type="SMART" id="SM00028">
    <property type="entry name" value="TPR"/>
    <property type="match status" value="3"/>
</dbReference>
<dbReference type="Gene3D" id="3.40.50.300">
    <property type="entry name" value="P-loop containing nucleotide triphosphate hydrolases"/>
    <property type="match status" value="1"/>
</dbReference>
<proteinExistence type="predicted"/>
<evidence type="ECO:0000313" key="1">
    <source>
        <dbReference type="EMBL" id="SFP60198.1"/>
    </source>
</evidence>
<dbReference type="AlphaFoldDB" id="A0A1I5RNS6"/>